<dbReference type="CDD" id="cd07067">
    <property type="entry name" value="HP_PGM_like"/>
    <property type="match status" value="1"/>
</dbReference>
<dbReference type="Gene3D" id="3.40.50.1240">
    <property type="entry name" value="Phosphoglycerate mutase-like"/>
    <property type="match status" value="1"/>
</dbReference>
<comment type="caution">
    <text evidence="1">The sequence shown here is derived from an EMBL/GenBank/DDBJ whole genome shotgun (WGS) entry which is preliminary data.</text>
</comment>
<dbReference type="AlphaFoldDB" id="A0A3N0V081"/>
<protein>
    <submittedName>
        <fullName evidence="1">Histidine phosphatase family protein</fullName>
    </submittedName>
</protein>
<accession>A0A3N0V081</accession>
<evidence type="ECO:0000313" key="1">
    <source>
        <dbReference type="EMBL" id="ROH86207.1"/>
    </source>
</evidence>
<evidence type="ECO:0000313" key="2">
    <source>
        <dbReference type="Proteomes" id="UP000275137"/>
    </source>
</evidence>
<name>A0A3N0V081_9PROT</name>
<dbReference type="InterPro" id="IPR013078">
    <property type="entry name" value="His_Pase_superF_clade-1"/>
</dbReference>
<dbReference type="RefSeq" id="WP_123237268.1">
    <property type="nucleotide sequence ID" value="NZ_RJVP01000003.1"/>
</dbReference>
<sequence length="150" mass="16481">MELILWRHADAEYTLPDMDRALSNKGRKQAAAMASWLLPRLPEHTHILVSPARRTRQTARALDLDFSTLEVLAPGASAESVLQAAGWPDADGCVLIVGHQPTLGMVAALAMTGQPDAWCVKKGAVWWLTSRLRDEQSQCVLRSVLCPDQL</sequence>
<organism evidence="1 2">
    <name type="scientific">Pseudomethylobacillus aquaticus</name>
    <dbReference type="NCBI Taxonomy" id="2676064"/>
    <lineage>
        <taxon>Bacteria</taxon>
        <taxon>Pseudomonadati</taxon>
        <taxon>Pseudomonadota</taxon>
        <taxon>Betaproteobacteria</taxon>
        <taxon>Nitrosomonadales</taxon>
        <taxon>Methylophilaceae</taxon>
        <taxon>Pseudomethylobacillus</taxon>
    </lineage>
</organism>
<dbReference type="SMART" id="SM00855">
    <property type="entry name" value="PGAM"/>
    <property type="match status" value="1"/>
</dbReference>
<dbReference type="EMBL" id="RJVP01000003">
    <property type="protein sequence ID" value="ROH86207.1"/>
    <property type="molecule type" value="Genomic_DNA"/>
</dbReference>
<gene>
    <name evidence="1" type="ORF">ED236_07105</name>
</gene>
<dbReference type="Pfam" id="PF00300">
    <property type="entry name" value="His_Phos_1"/>
    <property type="match status" value="1"/>
</dbReference>
<dbReference type="InterPro" id="IPR029033">
    <property type="entry name" value="His_PPase_superfam"/>
</dbReference>
<dbReference type="Proteomes" id="UP000275137">
    <property type="component" value="Unassembled WGS sequence"/>
</dbReference>
<keyword evidence="2" id="KW-1185">Reference proteome</keyword>
<proteinExistence type="predicted"/>
<reference evidence="1 2" key="1">
    <citation type="submission" date="2018-10" db="EMBL/GenBank/DDBJ databases">
        <authorList>
            <person name="Chen W.-M."/>
        </authorList>
    </citation>
    <scope>NUCLEOTIDE SEQUENCE [LARGE SCALE GENOMIC DNA]</scope>
    <source>
        <strain evidence="1 2">H-5</strain>
    </source>
</reference>
<dbReference type="SUPFAM" id="SSF53254">
    <property type="entry name" value="Phosphoglycerate mutase-like"/>
    <property type="match status" value="1"/>
</dbReference>